<dbReference type="InterPro" id="IPR011055">
    <property type="entry name" value="Dup_hybrid_motif"/>
</dbReference>
<dbReference type="RefSeq" id="WP_284827060.1">
    <property type="nucleotide sequence ID" value="NZ_JASOOY020000001.1"/>
</dbReference>
<dbReference type="PANTHER" id="PTHR21666:SF270">
    <property type="entry name" value="MUREIN HYDROLASE ACTIVATOR ENVC"/>
    <property type="match status" value="1"/>
</dbReference>
<dbReference type="Pfam" id="PF01464">
    <property type="entry name" value="SLT"/>
    <property type="match status" value="1"/>
</dbReference>
<comment type="caution">
    <text evidence="5">The sequence shown here is derived from an EMBL/GenBank/DDBJ whole genome shotgun (WGS) entry which is preliminary data.</text>
</comment>
<reference evidence="5" key="1">
    <citation type="submission" date="2023-05" db="EMBL/GenBank/DDBJ databases">
        <authorList>
            <person name="Du J."/>
        </authorList>
    </citation>
    <scope>NUCLEOTIDE SEQUENCE</scope>
    <source>
        <strain evidence="5">UMB1064</strain>
    </source>
</reference>
<evidence type="ECO:0000256" key="1">
    <source>
        <dbReference type="SAM" id="MobiDB-lite"/>
    </source>
</evidence>
<dbReference type="Gene3D" id="3.40.50.1110">
    <property type="entry name" value="SGNH hydrolase"/>
    <property type="match status" value="1"/>
</dbReference>
<dbReference type="Gene3D" id="2.70.70.10">
    <property type="entry name" value="Glucose Permease (Domain IIA)"/>
    <property type="match status" value="1"/>
</dbReference>
<feature type="domain" description="Transglycosylase SLT" evidence="2">
    <location>
        <begin position="557"/>
        <end position="669"/>
    </location>
</feature>
<dbReference type="CDD" id="cd00254">
    <property type="entry name" value="LT-like"/>
    <property type="match status" value="1"/>
</dbReference>
<dbReference type="SUPFAM" id="SSF51261">
    <property type="entry name" value="Duplicated hybrid motif"/>
    <property type="match status" value="1"/>
</dbReference>
<dbReference type="SUPFAM" id="SSF52266">
    <property type="entry name" value="SGNH hydrolase"/>
    <property type="match status" value="1"/>
</dbReference>
<feature type="compositionally biased region" description="Basic residues" evidence="1">
    <location>
        <begin position="351"/>
        <end position="361"/>
    </location>
</feature>
<dbReference type="InterPro" id="IPR058593">
    <property type="entry name" value="ARB_07466-like_C"/>
</dbReference>
<name>A0AAW9SS86_CORAY</name>
<dbReference type="CDD" id="cd12797">
    <property type="entry name" value="M23_peptidase"/>
    <property type="match status" value="1"/>
</dbReference>
<dbReference type="InterPro" id="IPR016047">
    <property type="entry name" value="M23ase_b-sheet_dom"/>
</dbReference>
<dbReference type="Pfam" id="PF01551">
    <property type="entry name" value="Peptidase_M23"/>
    <property type="match status" value="1"/>
</dbReference>
<evidence type="ECO:0000259" key="3">
    <source>
        <dbReference type="Pfam" id="PF01551"/>
    </source>
</evidence>
<proteinExistence type="predicted"/>
<dbReference type="GO" id="GO:0004222">
    <property type="term" value="F:metalloendopeptidase activity"/>
    <property type="evidence" value="ECO:0007669"/>
    <property type="project" value="TreeGrafter"/>
</dbReference>
<organism evidence="5 6">
    <name type="scientific">Corynebacterium amycolatum</name>
    <dbReference type="NCBI Taxonomy" id="43765"/>
    <lineage>
        <taxon>Bacteria</taxon>
        <taxon>Bacillati</taxon>
        <taxon>Actinomycetota</taxon>
        <taxon>Actinomycetes</taxon>
        <taxon>Mycobacteriales</taxon>
        <taxon>Corynebacteriaceae</taxon>
        <taxon>Corynebacterium</taxon>
    </lineage>
</organism>
<sequence length="696" mass="73858">MRRTIAFIIALIVFIVVFVTVLGNDDADEKCSPQSGDGTSSADGGVPDGAYSLPEKNALDHITSGWRTPERPSHAGLDIAQGHGTPLYAYADGVVAKAGFATGFGDWVVIDHQIDGKLYSTVYGHVFEEDIHVKVGDKVKAGQHIADEGYNGEVSPPGPQGSHLHFEVWEGGRDAGHDIDPMPWLKKAVEPGSAGKSTSTDGADVFLVGDSLSVGAKAQLEKALPGADIDAKGGRQYSEGLKILQQKKPKAKTVVMALGTNGPFSQKDIDDTLEAAGDARVVLTTVAGPKVAAASSVNPLVEANADKVTVADWAALVAQHPDYVGGDGIHHSEAGKAAFASMLADAVGKKPSGKKSPRRKGPGMTSGGGEVPDSPVIQSEEHLQVDTIRLARSVAQRFPQIQTIGGWRPEDPYPDHPSGRAADIMIPNWDTEEGKQLGDDILEYLYGNRDYFQVEYFIWRQKYIPAEGEGNIMEDRGSPTQNHYDHIHVTTIGHGFPKEGQKYGEAPEGGSEVPGSPSGVAGEDCDPIAGVDVGLNDGEIPEEYRKWIRLAGQLCEEAPAPLIAGLIYQESQFSTTAVSIKGANGPGQFMQETWKGVGAKVDDNGEVAGPPGSGSPNHIPDAVMASGRYLCSSAKQVKEWKANGTISGDDTELMLAAYNAGGGAVQKFGGIPPYLETQEYVKIVPEHAKRFEEKAN</sequence>
<evidence type="ECO:0000313" key="5">
    <source>
        <dbReference type="EMBL" id="MEO3715985.1"/>
    </source>
</evidence>
<dbReference type="Pfam" id="PF26571">
    <property type="entry name" value="VldE"/>
    <property type="match status" value="1"/>
</dbReference>
<evidence type="ECO:0000259" key="4">
    <source>
        <dbReference type="Pfam" id="PF26571"/>
    </source>
</evidence>
<feature type="region of interest" description="Disordered" evidence="1">
    <location>
        <begin position="498"/>
        <end position="524"/>
    </location>
</feature>
<protein>
    <submittedName>
        <fullName evidence="5">Peptidoglycan DD-metalloendopeptidase family protein</fullName>
    </submittedName>
</protein>
<evidence type="ECO:0000259" key="2">
    <source>
        <dbReference type="Pfam" id="PF01464"/>
    </source>
</evidence>
<evidence type="ECO:0000313" key="6">
    <source>
        <dbReference type="Proteomes" id="UP001223646"/>
    </source>
</evidence>
<dbReference type="Proteomes" id="UP001223646">
    <property type="component" value="Unassembled WGS sequence"/>
</dbReference>
<dbReference type="InterPro" id="IPR023346">
    <property type="entry name" value="Lysozyme-like_dom_sf"/>
</dbReference>
<dbReference type="InterPro" id="IPR008258">
    <property type="entry name" value="Transglycosylase_SLT_dom_1"/>
</dbReference>
<dbReference type="Gene3D" id="1.10.530.10">
    <property type="match status" value="1"/>
</dbReference>
<feature type="compositionally biased region" description="Low complexity" evidence="1">
    <location>
        <begin position="504"/>
        <end position="522"/>
    </location>
</feature>
<dbReference type="PANTHER" id="PTHR21666">
    <property type="entry name" value="PEPTIDASE-RELATED"/>
    <property type="match status" value="1"/>
</dbReference>
<dbReference type="SUPFAM" id="SSF53955">
    <property type="entry name" value="Lysozyme-like"/>
    <property type="match status" value="1"/>
</dbReference>
<dbReference type="InterPro" id="IPR050570">
    <property type="entry name" value="Cell_wall_metabolism_enzyme"/>
</dbReference>
<feature type="domain" description="ARB-07466-like C-terminal" evidence="4">
    <location>
        <begin position="380"/>
        <end position="484"/>
    </location>
</feature>
<feature type="region of interest" description="Disordered" evidence="1">
    <location>
        <begin position="347"/>
        <end position="378"/>
    </location>
</feature>
<feature type="domain" description="M23ase beta-sheet core" evidence="3">
    <location>
        <begin position="73"/>
        <end position="173"/>
    </location>
</feature>
<dbReference type="InterPro" id="IPR036514">
    <property type="entry name" value="SGNH_hydro_sf"/>
</dbReference>
<reference evidence="5" key="2">
    <citation type="submission" date="2024-05" db="EMBL/GenBank/DDBJ databases">
        <authorList>
            <person name="Wolfe A."/>
        </authorList>
    </citation>
    <scope>NUCLEOTIDE SEQUENCE</scope>
    <source>
        <strain evidence="5">UMB1064</strain>
    </source>
</reference>
<dbReference type="AlphaFoldDB" id="A0AAW9SS86"/>
<accession>A0AAW9SS86</accession>
<dbReference type="EMBL" id="JASOOY020000001">
    <property type="protein sequence ID" value="MEO3715985.1"/>
    <property type="molecule type" value="Genomic_DNA"/>
</dbReference>
<gene>
    <name evidence="5" type="ORF">QP460_000035</name>
</gene>